<reference evidence="1 2" key="1">
    <citation type="submission" date="2021-01" db="EMBL/GenBank/DDBJ databases">
        <title>Entomomonas sp. F2A isolated from a house cricket (Acheta domesticus).</title>
        <authorList>
            <person name="Spergser J."/>
            <person name="Busse H.-J."/>
        </authorList>
    </citation>
    <scope>NUCLEOTIDE SEQUENCE [LARGE SCALE GENOMIC DNA]</scope>
    <source>
        <strain evidence="1 2">F2A</strain>
    </source>
</reference>
<dbReference type="KEGG" id="eaz:JHT90_04405"/>
<dbReference type="SUPFAM" id="SSF46955">
    <property type="entry name" value="Putative DNA-binding domain"/>
    <property type="match status" value="1"/>
</dbReference>
<accession>A0A974NH01</accession>
<dbReference type="PANTHER" id="PTHR36154">
    <property type="entry name" value="DNA-BINDING TRANSCRIPTIONAL ACTIVATOR ALPA"/>
    <property type="match status" value="1"/>
</dbReference>
<dbReference type="InterPro" id="IPR009061">
    <property type="entry name" value="DNA-bd_dom_put_sf"/>
</dbReference>
<dbReference type="PANTHER" id="PTHR36154:SF1">
    <property type="entry name" value="DNA-BINDING TRANSCRIPTIONAL ACTIVATOR ALPA"/>
    <property type="match status" value="1"/>
</dbReference>
<protein>
    <submittedName>
        <fullName evidence="1">AlpA family phage regulatory protein</fullName>
    </submittedName>
</protein>
<proteinExistence type="predicted"/>
<name>A0A974NH01_9GAMM</name>
<evidence type="ECO:0000313" key="1">
    <source>
        <dbReference type="EMBL" id="QQP86488.1"/>
    </source>
</evidence>
<dbReference type="Gene3D" id="1.10.238.160">
    <property type="match status" value="1"/>
</dbReference>
<dbReference type="InterPro" id="IPR052931">
    <property type="entry name" value="Prophage_regulatory_activator"/>
</dbReference>
<dbReference type="InterPro" id="IPR010260">
    <property type="entry name" value="AlpA"/>
</dbReference>
<dbReference type="RefSeq" id="WP_201094603.1">
    <property type="nucleotide sequence ID" value="NZ_CP067393.1"/>
</dbReference>
<dbReference type="Proteomes" id="UP000595278">
    <property type="component" value="Chromosome"/>
</dbReference>
<dbReference type="AlphaFoldDB" id="A0A974NH01"/>
<dbReference type="EMBL" id="CP067393">
    <property type="protein sequence ID" value="QQP86488.1"/>
    <property type="molecule type" value="Genomic_DNA"/>
</dbReference>
<dbReference type="Pfam" id="PF05930">
    <property type="entry name" value="Phage_AlpA"/>
    <property type="match status" value="1"/>
</dbReference>
<organism evidence="1 2">
    <name type="scientific">Entomomonas asaccharolytica</name>
    <dbReference type="NCBI Taxonomy" id="2785331"/>
    <lineage>
        <taxon>Bacteria</taxon>
        <taxon>Pseudomonadati</taxon>
        <taxon>Pseudomonadota</taxon>
        <taxon>Gammaproteobacteria</taxon>
        <taxon>Pseudomonadales</taxon>
        <taxon>Pseudomonadaceae</taxon>
        <taxon>Entomomonas</taxon>
    </lineage>
</organism>
<sequence>MQLESKRLIRLAEVMNLCGLSRASVYNYIKEGIFPPPAKFGKSSLWEFNEIQQWINQRIDERNSKIQ</sequence>
<keyword evidence="2" id="KW-1185">Reference proteome</keyword>
<gene>
    <name evidence="1" type="ORF">JHT90_04405</name>
</gene>
<evidence type="ECO:0000313" key="2">
    <source>
        <dbReference type="Proteomes" id="UP000595278"/>
    </source>
</evidence>